<keyword evidence="1" id="KW-0732">Signal</keyword>
<feature type="chain" id="PRO_5011607162" evidence="1">
    <location>
        <begin position="18"/>
        <end position="254"/>
    </location>
</feature>
<dbReference type="OrthoDB" id="1437557at2"/>
<keyword evidence="3" id="KW-1185">Reference proteome</keyword>
<dbReference type="Proteomes" id="UP000199149">
    <property type="component" value="Unassembled WGS sequence"/>
</dbReference>
<reference evidence="3" key="1">
    <citation type="submission" date="2016-10" db="EMBL/GenBank/DDBJ databases">
        <authorList>
            <person name="Varghese N."/>
            <person name="Submissions S."/>
        </authorList>
    </citation>
    <scope>NUCLEOTIDE SEQUENCE [LARGE SCALE GENOMIC DNA]</scope>
    <source>
        <strain evidence="3">XJ109</strain>
    </source>
</reference>
<organism evidence="2 3">
    <name type="scientific">Algoriella xinjiangensis</name>
    <dbReference type="NCBI Taxonomy" id="684065"/>
    <lineage>
        <taxon>Bacteria</taxon>
        <taxon>Pseudomonadati</taxon>
        <taxon>Bacteroidota</taxon>
        <taxon>Flavobacteriia</taxon>
        <taxon>Flavobacteriales</taxon>
        <taxon>Weeksellaceae</taxon>
        <taxon>Algoriella</taxon>
    </lineage>
</organism>
<dbReference type="InterPro" id="IPR005901">
    <property type="entry name" value="GLPGLI"/>
</dbReference>
<name>A0A1I4TBB9_9FLAO</name>
<dbReference type="RefSeq" id="WP_092906133.1">
    <property type="nucleotide sequence ID" value="NZ_FOUZ01000002.1"/>
</dbReference>
<evidence type="ECO:0000313" key="3">
    <source>
        <dbReference type="Proteomes" id="UP000199149"/>
    </source>
</evidence>
<proteinExistence type="predicted"/>
<evidence type="ECO:0000256" key="1">
    <source>
        <dbReference type="SAM" id="SignalP"/>
    </source>
</evidence>
<gene>
    <name evidence="2" type="ORF">SAMN05421738_102136</name>
</gene>
<protein>
    <submittedName>
        <fullName evidence="2">GLPGLI family protein</fullName>
    </submittedName>
</protein>
<dbReference type="EMBL" id="FOUZ01000002">
    <property type="protein sequence ID" value="SFM74068.1"/>
    <property type="molecule type" value="Genomic_DNA"/>
</dbReference>
<dbReference type="NCBIfam" id="TIGR01200">
    <property type="entry name" value="GLPGLI"/>
    <property type="match status" value="1"/>
</dbReference>
<accession>A0A1I4TBB9</accession>
<feature type="signal peptide" evidence="1">
    <location>
        <begin position="1"/>
        <end position="17"/>
    </location>
</feature>
<dbReference type="STRING" id="684065.SAMN05421738_102136"/>
<sequence length="254" mass="29931">MKKLIALLLFISTFAKAQIYEVEYETHVSYIYNEKGIEELKQSEPNVIERSKTIEANTNPSKEYFRFIFNEKEANVSYIKKVTNGQGEIARFIMVPTNFNMNYSYFDFEKNTYLEERDLYGKKFLIENNFKQLEFIDTGKTKTILGYLTKEATYSKDNFKIAVWYAPDFKKNYNVDIYTGVNGLILEETILETYDKGDRITKIEAIKIKEIKKTKILKPTKGEKVTDQEFNVIMKEVNKKRDELYEQTNGVDKK</sequence>
<evidence type="ECO:0000313" key="2">
    <source>
        <dbReference type="EMBL" id="SFM74068.1"/>
    </source>
</evidence>
<dbReference type="AlphaFoldDB" id="A0A1I4TBB9"/>